<keyword evidence="4" id="KW-1185">Reference proteome</keyword>
<dbReference type="InterPro" id="IPR007543">
    <property type="entry name" value="LptD_C"/>
</dbReference>
<dbReference type="AlphaFoldDB" id="A0A941DR59"/>
<dbReference type="GO" id="GO:1990351">
    <property type="term" value="C:transporter complex"/>
    <property type="evidence" value="ECO:0007669"/>
    <property type="project" value="TreeGrafter"/>
</dbReference>
<dbReference type="PANTHER" id="PTHR30189">
    <property type="entry name" value="LPS-ASSEMBLY PROTEIN"/>
    <property type="match status" value="1"/>
</dbReference>
<dbReference type="InterPro" id="IPR020889">
    <property type="entry name" value="LipoPS_assembly_LptD"/>
</dbReference>
<comment type="subunit">
    <text evidence="1">Component of the lipopolysaccharide transport and assembly complex. Interacts with LptE and LptA.</text>
</comment>
<dbReference type="RefSeq" id="WP_212687854.1">
    <property type="nucleotide sequence ID" value="NZ_JAGSPN010000006.1"/>
</dbReference>
<reference evidence="3" key="1">
    <citation type="submission" date="2021-04" db="EMBL/GenBank/DDBJ databases">
        <title>novel species isolated from subtropical streams in China.</title>
        <authorList>
            <person name="Lu H."/>
        </authorList>
    </citation>
    <scope>NUCLEOTIDE SEQUENCE</scope>
    <source>
        <strain evidence="3">LFS511W</strain>
    </source>
</reference>
<name>A0A941DR59_9BURK</name>
<keyword evidence="1" id="KW-0732">Signal</keyword>
<evidence type="ECO:0000256" key="1">
    <source>
        <dbReference type="HAMAP-Rule" id="MF_01411"/>
    </source>
</evidence>
<accession>A0A941DR59</accession>
<dbReference type="GO" id="GO:0043165">
    <property type="term" value="P:Gram-negative-bacterium-type cell outer membrane assembly"/>
    <property type="evidence" value="ECO:0007669"/>
    <property type="project" value="UniProtKB-UniRule"/>
</dbReference>
<dbReference type="GO" id="GO:0009279">
    <property type="term" value="C:cell outer membrane"/>
    <property type="evidence" value="ECO:0007669"/>
    <property type="project" value="UniProtKB-SubCell"/>
</dbReference>
<organism evidence="3 4">
    <name type="scientific">Undibacterium luofuense</name>
    <dbReference type="NCBI Taxonomy" id="2828733"/>
    <lineage>
        <taxon>Bacteria</taxon>
        <taxon>Pseudomonadati</taxon>
        <taxon>Pseudomonadota</taxon>
        <taxon>Betaproteobacteria</taxon>
        <taxon>Burkholderiales</taxon>
        <taxon>Oxalobacteraceae</taxon>
        <taxon>Undibacterium</taxon>
    </lineage>
</organism>
<comment type="caution">
    <text evidence="3">The sequence shown here is derived from an EMBL/GenBank/DDBJ whole genome shotgun (WGS) entry which is preliminary data.</text>
</comment>
<dbReference type="Proteomes" id="UP000680067">
    <property type="component" value="Unassembled WGS sequence"/>
</dbReference>
<dbReference type="GO" id="GO:0015920">
    <property type="term" value="P:lipopolysaccharide transport"/>
    <property type="evidence" value="ECO:0007669"/>
    <property type="project" value="InterPro"/>
</dbReference>
<keyword evidence="1" id="KW-0472">Membrane</keyword>
<dbReference type="PANTHER" id="PTHR30189:SF1">
    <property type="entry name" value="LPS-ASSEMBLY PROTEIN LPTD"/>
    <property type="match status" value="1"/>
</dbReference>
<comment type="caution">
    <text evidence="1">Lacks conserved residue(s) required for the propagation of feature annotation.</text>
</comment>
<sequence precursor="true">MRSKPLLSHSPLWFPTVPAIIASVLLPAALAHAQSQEQAKLATPAPATFAEDIAQRRSSAANPVKPEPPLEVTALKVWGRTDRFVHFEKEVEMTRGNMRLTADKATYRFLEDEAEAEGQVSLTRNGDCYDGDRVRVQLERSTGFVENPVYRLVRNHAQGQAKRIDFLDEERSVVHQGTYSTCQGVSPDWYLKTETLQLDTGLDTGTASRSVLYFKDTPILVAPSITFPLSSARHSGFLPPVTGATSKGGVEFGLPYYWNIAPNRDVTLYPKIISRRGLQLGAEARYLGEQYRGESTLEGIVGDRQTSTNRYALTSLHEQYLMPDLKLSWNLNMASDDNYPTDFSNSITKTSVRLLPRDLQLSYGGSFWSASFQASGYQVLQDVNAPITRPYDRLPQLQLHAEQLDVAGFDMSVDTMLTRFWHPDLVRGDRAVVAANLSLPFVRSGYFIKPAVSVHATNYHLVNPSEKQDADAHRIVPIFSLDSGLVFERDTRLFGRDFTQTLEPRLYYVNIPYRDQSRLPNFDSAPADFNFAQIFTENRFVGQDRIGDANQVTTALVSRYLESDGSERLKLAVGQRFYFNHQRVTLDNTPSPSRSDLLLAATGRWSSTLSGDLAFQLSQSNRRAIQTSYSVQWQPEAKKVLNLGYRFQRDSLEQVDISGQWPLADRLYGVGRLNYSLMDKRIVDGIAGLEYKADCWSLRFVAQRFATSSTTSNTGFALQLELTGLARLGVGGNPLESLKRNIAGYQSVSER</sequence>
<dbReference type="Pfam" id="PF04453">
    <property type="entry name" value="LptD"/>
    <property type="match status" value="1"/>
</dbReference>
<comment type="function">
    <text evidence="1">Together with LptE, is involved in the assembly of lipopolysaccharide (LPS) at the surface of the outer membrane.</text>
</comment>
<comment type="subcellular location">
    <subcellularLocation>
        <location evidence="1">Cell outer membrane</location>
    </subcellularLocation>
</comment>
<proteinExistence type="inferred from homology"/>
<gene>
    <name evidence="1" type="primary">lptD</name>
    <name evidence="3" type="ORF">KDM89_10370</name>
</gene>
<dbReference type="Gene3D" id="2.60.450.10">
    <property type="entry name" value="Lipopolysaccharide (LPS) transport protein A like domain"/>
    <property type="match status" value="1"/>
</dbReference>
<feature type="domain" description="LptD C-terminal" evidence="2">
    <location>
        <begin position="308"/>
        <end position="666"/>
    </location>
</feature>
<dbReference type="EMBL" id="JAGSPN010000006">
    <property type="protein sequence ID" value="MBR7782551.1"/>
    <property type="molecule type" value="Genomic_DNA"/>
</dbReference>
<dbReference type="InterPro" id="IPR050218">
    <property type="entry name" value="LptD"/>
</dbReference>
<keyword evidence="1" id="KW-0998">Cell outer membrane</keyword>
<feature type="signal peptide" evidence="1">
    <location>
        <begin position="1"/>
        <end position="33"/>
    </location>
</feature>
<protein>
    <recommendedName>
        <fullName evidence="1">LPS-assembly protein LptD</fullName>
    </recommendedName>
</protein>
<evidence type="ECO:0000313" key="3">
    <source>
        <dbReference type="EMBL" id="MBR7782551.1"/>
    </source>
</evidence>
<comment type="similarity">
    <text evidence="1">Belongs to the LptD family.</text>
</comment>
<feature type="chain" id="PRO_5038183687" description="LPS-assembly protein LptD" evidence="1">
    <location>
        <begin position="34"/>
        <end position="751"/>
    </location>
</feature>
<evidence type="ECO:0000259" key="2">
    <source>
        <dbReference type="Pfam" id="PF04453"/>
    </source>
</evidence>
<evidence type="ECO:0000313" key="4">
    <source>
        <dbReference type="Proteomes" id="UP000680067"/>
    </source>
</evidence>
<dbReference type="HAMAP" id="MF_01411">
    <property type="entry name" value="LPS_assembly_LptD"/>
    <property type="match status" value="1"/>
</dbReference>